<keyword evidence="2" id="KW-0689">Ribosomal protein</keyword>
<dbReference type="AlphaFoldDB" id="A7RYT2"/>
<evidence type="ECO:0000256" key="4">
    <source>
        <dbReference type="ARBA" id="ARBA00035223"/>
    </source>
</evidence>
<evidence type="ECO:0000256" key="2">
    <source>
        <dbReference type="ARBA" id="ARBA00022980"/>
    </source>
</evidence>
<accession>A7RYT2</accession>
<dbReference type="EMBL" id="DS469554">
    <property type="protein sequence ID" value="EDO43416.1"/>
    <property type="molecule type" value="Genomic_DNA"/>
</dbReference>
<dbReference type="KEGG" id="nve:5515348"/>
<dbReference type="InParanoid" id="A7RYT2"/>
<dbReference type="eggNOG" id="KOG3412">
    <property type="taxonomic scope" value="Eukaryota"/>
</dbReference>
<dbReference type="HOGENOM" id="CLU_106801_1_0_1"/>
<proteinExistence type="inferred from homology"/>
<dbReference type="PANTHER" id="PTHR10544">
    <property type="entry name" value="60S RIBOSOMAL PROTEIN L28"/>
    <property type="match status" value="1"/>
</dbReference>
<dbReference type="PhylomeDB" id="A7RYT2"/>
<evidence type="ECO:0000259" key="6">
    <source>
        <dbReference type="Pfam" id="PF01778"/>
    </source>
</evidence>
<dbReference type="FunFam" id="3.30.390.110:FF:000002">
    <property type="entry name" value="60S ribosomal protein L28"/>
    <property type="match status" value="1"/>
</dbReference>
<reference evidence="7 8" key="1">
    <citation type="journal article" date="2007" name="Science">
        <title>Sea anemone genome reveals ancestral eumetazoan gene repertoire and genomic organization.</title>
        <authorList>
            <person name="Putnam N.H."/>
            <person name="Srivastava M."/>
            <person name="Hellsten U."/>
            <person name="Dirks B."/>
            <person name="Chapman J."/>
            <person name="Salamov A."/>
            <person name="Terry A."/>
            <person name="Shapiro H."/>
            <person name="Lindquist E."/>
            <person name="Kapitonov V.V."/>
            <person name="Jurka J."/>
            <person name="Genikhovich G."/>
            <person name="Grigoriev I.V."/>
            <person name="Lucas S.M."/>
            <person name="Steele R.E."/>
            <person name="Finnerty J.R."/>
            <person name="Technau U."/>
            <person name="Martindale M.Q."/>
            <person name="Rokhsar D.S."/>
        </authorList>
    </citation>
    <scope>NUCLEOTIDE SEQUENCE [LARGE SCALE GENOMIC DNA]</scope>
    <source>
        <strain evidence="8">CH2 X CH6</strain>
    </source>
</reference>
<dbReference type="Gene3D" id="3.30.390.110">
    <property type="match status" value="1"/>
</dbReference>
<sequence length="137" mass="15368">MSSDLQWSIIRNNSCFLVRSQGKTLTKEPNNVTGLNAFKYNGLVNKKVVGVDAAPSGKGVVITTRKNKAANKPGKIMNKITISRDSRRTLKTIEGVCDKNYYRMDLKDPAMRRACAILRSQKPTAGVQKKRSRRKRN</sequence>
<dbReference type="Proteomes" id="UP000001593">
    <property type="component" value="Unassembled WGS sequence"/>
</dbReference>
<evidence type="ECO:0000313" key="8">
    <source>
        <dbReference type="Proteomes" id="UP000001593"/>
    </source>
</evidence>
<keyword evidence="3" id="KW-0687">Ribonucleoprotein</keyword>
<evidence type="ECO:0000313" key="7">
    <source>
        <dbReference type="EMBL" id="EDO43416.1"/>
    </source>
</evidence>
<evidence type="ECO:0000256" key="5">
    <source>
        <dbReference type="ARBA" id="ARBA00035330"/>
    </source>
</evidence>
<dbReference type="InterPro" id="IPR002672">
    <property type="entry name" value="Ribosomal_eL28"/>
</dbReference>
<evidence type="ECO:0000256" key="3">
    <source>
        <dbReference type="ARBA" id="ARBA00023274"/>
    </source>
</evidence>
<comment type="similarity">
    <text evidence="1">Belongs to the eukaryotic ribosomal protein eL28 family.</text>
</comment>
<gene>
    <name evidence="7" type="ORF">NEMVEDRAFT_v1g236761</name>
</gene>
<evidence type="ECO:0000256" key="1">
    <source>
        <dbReference type="ARBA" id="ARBA00007926"/>
    </source>
</evidence>
<dbReference type="Pfam" id="PF01778">
    <property type="entry name" value="Ribosomal_L28e"/>
    <property type="match status" value="1"/>
</dbReference>
<organism evidence="7 8">
    <name type="scientific">Nematostella vectensis</name>
    <name type="common">Starlet sea anemone</name>
    <dbReference type="NCBI Taxonomy" id="45351"/>
    <lineage>
        <taxon>Eukaryota</taxon>
        <taxon>Metazoa</taxon>
        <taxon>Cnidaria</taxon>
        <taxon>Anthozoa</taxon>
        <taxon>Hexacorallia</taxon>
        <taxon>Actiniaria</taxon>
        <taxon>Edwardsiidae</taxon>
        <taxon>Nematostella</taxon>
    </lineage>
</organism>
<dbReference type="GO" id="GO:0003735">
    <property type="term" value="F:structural constituent of ribosome"/>
    <property type="evidence" value="ECO:0007669"/>
    <property type="project" value="InterPro"/>
</dbReference>
<dbReference type="GO" id="GO:0006412">
    <property type="term" value="P:translation"/>
    <property type="evidence" value="ECO:0007669"/>
    <property type="project" value="InterPro"/>
</dbReference>
<dbReference type="OMA" id="GKYGQRP"/>
<dbReference type="STRING" id="45351.A7RYT2"/>
<dbReference type="InterPro" id="IPR029004">
    <property type="entry name" value="Ribosomal_eL28/Mak16"/>
</dbReference>
<name>A7RYT2_NEMVE</name>
<keyword evidence="8" id="KW-1185">Reference proteome</keyword>
<feature type="domain" description="Ribosomal eL28/Mak16" evidence="6">
    <location>
        <begin position="5"/>
        <end position="120"/>
    </location>
</feature>
<dbReference type="GO" id="GO:0022625">
    <property type="term" value="C:cytosolic large ribosomal subunit"/>
    <property type="evidence" value="ECO:0000318"/>
    <property type="project" value="GO_Central"/>
</dbReference>
<dbReference type="OrthoDB" id="338850at2759"/>
<protein>
    <recommendedName>
        <fullName evidence="4">Large ribosomal subunit protein eL28</fullName>
    </recommendedName>
    <alternativeName>
        <fullName evidence="5">60S ribosomal protein L28</fullName>
    </alternativeName>
</protein>